<evidence type="ECO:0000313" key="2">
    <source>
        <dbReference type="EMBL" id="AWD90678.1"/>
    </source>
</evidence>
<reference evidence="2 3" key="1">
    <citation type="submission" date="2018-03" db="EMBL/GenBank/DDBJ databases">
        <title>Phage therapy in agriculture - a green tech approach to combat plant pathogenic bacteria.</title>
        <authorList>
            <person name="Carstens A.B."/>
            <person name="Djurhuus A.M."/>
            <person name="Hansen L.H."/>
        </authorList>
    </citation>
    <scope>NUCLEOTIDE SEQUENCE [LARGE SCALE GENOMIC DNA]</scope>
</reference>
<name>A0A2S1GMR3_9CAUD</name>
<dbReference type="KEGG" id="vg:54991144"/>
<dbReference type="RefSeq" id="YP_009800596.1">
    <property type="nucleotide sequence ID" value="NC_047956.1"/>
</dbReference>
<accession>A0A2S1GMR3</accession>
<keyword evidence="1" id="KW-0472">Membrane</keyword>
<evidence type="ECO:0000313" key="3">
    <source>
        <dbReference type="Proteomes" id="UP000247252"/>
    </source>
</evidence>
<dbReference type="GeneID" id="54991144"/>
<sequence length="44" mass="4756">MRTYSVNPRYNDDDGFTIAGDFAFLGGILVTMFGLALLVGWAVA</sequence>
<feature type="transmembrane region" description="Helical" evidence="1">
    <location>
        <begin position="22"/>
        <end position="43"/>
    </location>
</feature>
<dbReference type="Proteomes" id="UP000247252">
    <property type="component" value="Segment"/>
</dbReference>
<evidence type="ECO:0000256" key="1">
    <source>
        <dbReference type="SAM" id="Phobius"/>
    </source>
</evidence>
<keyword evidence="1" id="KW-0812">Transmembrane</keyword>
<keyword evidence="1" id="KW-1133">Transmembrane helix</keyword>
<protein>
    <submittedName>
        <fullName evidence="2">Uncharacterized protein</fullName>
    </submittedName>
</protein>
<proteinExistence type="predicted"/>
<keyword evidence="3" id="KW-1185">Reference proteome</keyword>
<organism evidence="2 3">
    <name type="scientific">Pseudomonas phage Achelous</name>
    <dbReference type="NCBI Taxonomy" id="2163982"/>
    <lineage>
        <taxon>Viruses</taxon>
        <taxon>Duplodnaviria</taxon>
        <taxon>Heunggongvirae</taxon>
        <taxon>Uroviricota</taxon>
        <taxon>Caudoviricetes</taxon>
        <taxon>Autographivirales</taxon>
        <taxon>Autosignataviridae</taxon>
        <taxon>Colwellvirinae</taxon>
        <taxon>Nerthusvirus</taxon>
        <taxon>Nerthusvirus achelous</taxon>
        <taxon>Uliginvirus achelous</taxon>
    </lineage>
</organism>
<dbReference type="EMBL" id="MH113814">
    <property type="protein sequence ID" value="AWD90678.1"/>
    <property type="molecule type" value="Genomic_DNA"/>
</dbReference>